<reference evidence="2" key="1">
    <citation type="submission" date="2023-04" db="EMBL/GenBank/DDBJ databases">
        <authorList>
            <person name="Vijverberg K."/>
            <person name="Xiong W."/>
            <person name="Schranz E."/>
        </authorList>
    </citation>
    <scope>NUCLEOTIDE SEQUENCE</scope>
</reference>
<dbReference type="AlphaFoldDB" id="A0AA35Z7A3"/>
<dbReference type="EMBL" id="OX465081">
    <property type="protein sequence ID" value="CAI9286612.1"/>
    <property type="molecule type" value="Genomic_DNA"/>
</dbReference>
<evidence type="ECO:0000313" key="3">
    <source>
        <dbReference type="Proteomes" id="UP001177003"/>
    </source>
</evidence>
<accession>A0AA35Z7A3</accession>
<name>A0AA35Z7A3_LACSI</name>
<protein>
    <submittedName>
        <fullName evidence="2">Uncharacterized protein</fullName>
    </submittedName>
</protein>
<feature type="region of interest" description="Disordered" evidence="1">
    <location>
        <begin position="111"/>
        <end position="131"/>
    </location>
</feature>
<sequence length="131" mass="14910">MFQVHLSIAECYKDEEWHPDDVEVFVDDKEDDGRVDVGEEAWSEGDDEGVVTVDNDVMDEGQVEAGIKVVVERVDEGKNEDDGVNNLQNQCTKHTYRERKHSERIPKLKLKKTVYEKDGSDSSATKPVKLD</sequence>
<gene>
    <name evidence="2" type="ORF">LSALG_LOCUS26023</name>
</gene>
<evidence type="ECO:0000256" key="1">
    <source>
        <dbReference type="SAM" id="MobiDB-lite"/>
    </source>
</evidence>
<organism evidence="2 3">
    <name type="scientific">Lactuca saligna</name>
    <name type="common">Willowleaf lettuce</name>
    <dbReference type="NCBI Taxonomy" id="75948"/>
    <lineage>
        <taxon>Eukaryota</taxon>
        <taxon>Viridiplantae</taxon>
        <taxon>Streptophyta</taxon>
        <taxon>Embryophyta</taxon>
        <taxon>Tracheophyta</taxon>
        <taxon>Spermatophyta</taxon>
        <taxon>Magnoliopsida</taxon>
        <taxon>eudicotyledons</taxon>
        <taxon>Gunneridae</taxon>
        <taxon>Pentapetalae</taxon>
        <taxon>asterids</taxon>
        <taxon>campanulids</taxon>
        <taxon>Asterales</taxon>
        <taxon>Asteraceae</taxon>
        <taxon>Cichorioideae</taxon>
        <taxon>Cichorieae</taxon>
        <taxon>Lactucinae</taxon>
        <taxon>Lactuca</taxon>
    </lineage>
</organism>
<dbReference type="Proteomes" id="UP001177003">
    <property type="component" value="Chromosome 5"/>
</dbReference>
<keyword evidence="3" id="KW-1185">Reference proteome</keyword>
<proteinExistence type="predicted"/>
<evidence type="ECO:0000313" key="2">
    <source>
        <dbReference type="EMBL" id="CAI9286612.1"/>
    </source>
</evidence>